<feature type="domain" description="Protein kinase" evidence="4">
    <location>
        <begin position="202"/>
        <end position="270"/>
    </location>
</feature>
<keyword evidence="3" id="KW-0472">Membrane</keyword>
<dbReference type="InterPro" id="IPR017441">
    <property type="entry name" value="Protein_kinase_ATP_BS"/>
</dbReference>
<evidence type="ECO:0000256" key="1">
    <source>
        <dbReference type="PROSITE-ProRule" id="PRU10141"/>
    </source>
</evidence>
<keyword evidence="5" id="KW-0418">Kinase</keyword>
<dbReference type="PROSITE" id="PS00107">
    <property type="entry name" value="PROTEIN_KINASE_ATP"/>
    <property type="match status" value="1"/>
</dbReference>
<keyword evidence="3" id="KW-1133">Transmembrane helix</keyword>
<keyword evidence="3" id="KW-0812">Transmembrane</keyword>
<sequence>MRSRLSQASIIELTQGADESEGDAAGTRCGLADLVDDADAAFTAESEPGDRASMWDATTGRPTDAVAALRKRVAARLGALDGSCGARGGELRLRAALALVNSCLVGRSANFKVERTTSDDFADLLGPWFAPGVGAVLLLAVGGFLAAFDALVASPLLGPKRARVPCACRLCAGAVRVDEKIGEGGFGAVWRCATPAGVVLKLGVVHRDIKLENVFVLRGTIKIGDFGLAVAAAAGPARSGRARRERWSTRPGLRSSSVGGTEVYQPPECFADGDADGDDAAGPAPPAGAAGVRGAPSTPTAWAACSRSRRPRPRAAARAAAAGRGAVIDGAYLDGDAAGQHAEQKPSTATKETQPGRRHVADAGVHGGATASGAGFAGRPAEMDGDARGRFAFMRRDGRRRMRPSCDARDPGRLHAAVTRATRVSSRLGVIILRASQHHAAGCSFPCNKRRCPHEYKTLPRTGRPMLFAGGGLEASGAQLLAAAGRGDAARVGELLEACRHAVHFRDEEGRTALHHAAAADAEACVALLLPHQPALPLRSERGDTALHAAAAAGAARAAAAPREPAIRRAL</sequence>
<dbReference type="InterPro" id="IPR036770">
    <property type="entry name" value="Ankyrin_rpt-contain_sf"/>
</dbReference>
<keyword evidence="5" id="KW-0808">Transferase</keyword>
<evidence type="ECO:0000259" key="4">
    <source>
        <dbReference type="Pfam" id="PF00069"/>
    </source>
</evidence>
<protein>
    <submittedName>
        <fullName evidence="5">MAP kinase kinase kinase</fullName>
    </submittedName>
</protein>
<feature type="binding site" evidence="1">
    <location>
        <position position="201"/>
    </location>
    <ligand>
        <name>ATP</name>
        <dbReference type="ChEBI" id="CHEBI:30616"/>
    </ligand>
</feature>
<organism evidence="5 6">
    <name type="scientific">Aureococcus anophagefferens</name>
    <name type="common">Harmful bloom alga</name>
    <dbReference type="NCBI Taxonomy" id="44056"/>
    <lineage>
        <taxon>Eukaryota</taxon>
        <taxon>Sar</taxon>
        <taxon>Stramenopiles</taxon>
        <taxon>Ochrophyta</taxon>
        <taxon>Pelagophyceae</taxon>
        <taxon>Pelagomonadales</taxon>
        <taxon>Pelagomonadaceae</taxon>
        <taxon>Aureococcus</taxon>
    </lineage>
</organism>
<dbReference type="Gene3D" id="1.10.510.10">
    <property type="entry name" value="Transferase(Phosphotransferase) domain 1"/>
    <property type="match status" value="1"/>
</dbReference>
<keyword evidence="1" id="KW-0547">Nucleotide-binding</keyword>
<feature type="transmembrane region" description="Helical" evidence="3">
    <location>
        <begin position="128"/>
        <end position="153"/>
    </location>
</feature>
<dbReference type="EMBL" id="JBBJCI010000038">
    <property type="protein sequence ID" value="KAK7250111.1"/>
    <property type="molecule type" value="Genomic_DNA"/>
</dbReference>
<proteinExistence type="predicted"/>
<dbReference type="Gene3D" id="1.25.40.20">
    <property type="entry name" value="Ankyrin repeat-containing domain"/>
    <property type="match status" value="1"/>
</dbReference>
<reference evidence="5 6" key="1">
    <citation type="submission" date="2024-03" db="EMBL/GenBank/DDBJ databases">
        <title>Aureococcus anophagefferens CCMP1851 and Kratosvirus quantuckense: Draft genome of a second virus-susceptible host strain in the model system.</title>
        <authorList>
            <person name="Chase E."/>
            <person name="Truchon A.R."/>
            <person name="Schepens W."/>
            <person name="Wilhelm S.W."/>
        </authorList>
    </citation>
    <scope>NUCLEOTIDE SEQUENCE [LARGE SCALE GENOMIC DNA]</scope>
    <source>
        <strain evidence="5 6">CCMP1851</strain>
    </source>
</reference>
<evidence type="ECO:0000256" key="2">
    <source>
        <dbReference type="SAM" id="MobiDB-lite"/>
    </source>
</evidence>
<name>A0ABR1GAF0_AURAN</name>
<dbReference type="Pfam" id="PF12796">
    <property type="entry name" value="Ank_2"/>
    <property type="match status" value="1"/>
</dbReference>
<dbReference type="InterPro" id="IPR000719">
    <property type="entry name" value="Prot_kinase_dom"/>
</dbReference>
<dbReference type="GO" id="GO:0016301">
    <property type="term" value="F:kinase activity"/>
    <property type="evidence" value="ECO:0007669"/>
    <property type="project" value="UniProtKB-KW"/>
</dbReference>
<dbReference type="SUPFAM" id="SSF48403">
    <property type="entry name" value="Ankyrin repeat"/>
    <property type="match status" value="1"/>
</dbReference>
<dbReference type="InterPro" id="IPR002110">
    <property type="entry name" value="Ankyrin_rpt"/>
</dbReference>
<feature type="region of interest" description="Disordered" evidence="2">
    <location>
        <begin position="241"/>
        <end position="321"/>
    </location>
</feature>
<accession>A0ABR1GAF0</accession>
<dbReference type="Pfam" id="PF00069">
    <property type="entry name" value="Pkinase"/>
    <property type="match status" value="1"/>
</dbReference>
<evidence type="ECO:0000313" key="5">
    <source>
        <dbReference type="EMBL" id="KAK7250111.1"/>
    </source>
</evidence>
<gene>
    <name evidence="5" type="ORF">SO694_00006331</name>
</gene>
<comment type="caution">
    <text evidence="5">The sequence shown here is derived from an EMBL/GenBank/DDBJ whole genome shotgun (WGS) entry which is preliminary data.</text>
</comment>
<evidence type="ECO:0000256" key="3">
    <source>
        <dbReference type="SAM" id="Phobius"/>
    </source>
</evidence>
<dbReference type="InterPro" id="IPR011009">
    <property type="entry name" value="Kinase-like_dom_sf"/>
</dbReference>
<keyword evidence="6" id="KW-1185">Reference proteome</keyword>
<evidence type="ECO:0000313" key="6">
    <source>
        <dbReference type="Proteomes" id="UP001363151"/>
    </source>
</evidence>
<feature type="region of interest" description="Disordered" evidence="2">
    <location>
        <begin position="338"/>
        <end position="358"/>
    </location>
</feature>
<dbReference type="SUPFAM" id="SSF56112">
    <property type="entry name" value="Protein kinase-like (PK-like)"/>
    <property type="match status" value="1"/>
</dbReference>
<dbReference type="Proteomes" id="UP001363151">
    <property type="component" value="Unassembled WGS sequence"/>
</dbReference>
<keyword evidence="1" id="KW-0067">ATP-binding</keyword>